<feature type="transmembrane region" description="Helical" evidence="1">
    <location>
        <begin position="288"/>
        <end position="310"/>
    </location>
</feature>
<proteinExistence type="predicted"/>
<comment type="caution">
    <text evidence="2">The sequence shown here is derived from an EMBL/GenBank/DDBJ whole genome shotgun (WGS) entry which is preliminary data.</text>
</comment>
<keyword evidence="1" id="KW-1133">Transmembrane helix</keyword>
<protein>
    <recommendedName>
        <fullName evidence="4">Transmembrane protein</fullName>
    </recommendedName>
</protein>
<dbReference type="Proteomes" id="UP000683925">
    <property type="component" value="Unassembled WGS sequence"/>
</dbReference>
<evidence type="ECO:0000313" key="2">
    <source>
        <dbReference type="EMBL" id="CAD8214881.1"/>
    </source>
</evidence>
<sequence>MKDPIIIYQARHRKTEYVCEKCYIELEKKQPNKQNFRKQFTLRTHSNHLHIYSQSSIYLIIEQSCQLELKITMIKLSIIFLLISKQRFPIFKIHYRQITKNQNTASYFLSLRQNYQLEKVFKTNLQIIKVDLLRYIEVNLGRFQQSLNSRIKLSFSISIYKILQKIIVKNWINLQLIIWIKYSNNSKCQIKEINLYKNLQRMVQILLNQLIRFGKQINLIKDYSYHLIQIEQMFNSVYVSIRDELNGKQLWNKIMVYQVFKSQSGNIIGGFSTSKWQYQMSSYIKKGWNIMLFIVTYLLDFEVVMILLLLQTQIWLFQIRNNIITHLFGQSIPNIVECEIRGFKFD</sequence>
<organism evidence="2 3">
    <name type="scientific">Paramecium octaurelia</name>
    <dbReference type="NCBI Taxonomy" id="43137"/>
    <lineage>
        <taxon>Eukaryota</taxon>
        <taxon>Sar</taxon>
        <taxon>Alveolata</taxon>
        <taxon>Ciliophora</taxon>
        <taxon>Intramacronucleata</taxon>
        <taxon>Oligohymenophorea</taxon>
        <taxon>Peniculida</taxon>
        <taxon>Parameciidae</taxon>
        <taxon>Paramecium</taxon>
    </lineage>
</organism>
<keyword evidence="1" id="KW-0472">Membrane</keyword>
<dbReference type="AlphaFoldDB" id="A0A8S1YN21"/>
<keyword evidence="1" id="KW-0812">Transmembrane</keyword>
<name>A0A8S1YN21_PAROT</name>
<dbReference type="EMBL" id="CAJJDP010000196">
    <property type="protein sequence ID" value="CAD8214881.1"/>
    <property type="molecule type" value="Genomic_DNA"/>
</dbReference>
<evidence type="ECO:0000313" key="3">
    <source>
        <dbReference type="Proteomes" id="UP000683925"/>
    </source>
</evidence>
<gene>
    <name evidence="2" type="ORF">POCTA_138.1.T1920024</name>
</gene>
<evidence type="ECO:0000256" key="1">
    <source>
        <dbReference type="SAM" id="Phobius"/>
    </source>
</evidence>
<accession>A0A8S1YN21</accession>
<reference evidence="2" key="1">
    <citation type="submission" date="2021-01" db="EMBL/GenBank/DDBJ databases">
        <authorList>
            <consortium name="Genoscope - CEA"/>
            <person name="William W."/>
        </authorList>
    </citation>
    <scope>NUCLEOTIDE SEQUENCE</scope>
</reference>
<evidence type="ECO:0008006" key="4">
    <source>
        <dbReference type="Google" id="ProtNLM"/>
    </source>
</evidence>
<keyword evidence="3" id="KW-1185">Reference proteome</keyword>